<dbReference type="GO" id="GO:0008206">
    <property type="term" value="P:bile acid metabolic process"/>
    <property type="evidence" value="ECO:0007669"/>
    <property type="project" value="UniProtKB-ARBA"/>
</dbReference>
<gene>
    <name evidence="3" type="ORF">EV209_1911</name>
</gene>
<dbReference type="InterPro" id="IPR002347">
    <property type="entry name" value="SDR_fam"/>
</dbReference>
<accession>A0A4Q7PJ08</accession>
<dbReference type="SUPFAM" id="SSF51735">
    <property type="entry name" value="NAD(P)-binding Rossmann-fold domains"/>
    <property type="match status" value="1"/>
</dbReference>
<comment type="similarity">
    <text evidence="1">Belongs to the short-chain dehydrogenases/reductases (SDR) family.</text>
</comment>
<dbReference type="PRINTS" id="PR00080">
    <property type="entry name" value="SDRFAMILY"/>
</dbReference>
<dbReference type="EMBL" id="SGXF01000003">
    <property type="protein sequence ID" value="RZT00587.1"/>
    <property type="molecule type" value="Genomic_DNA"/>
</dbReference>
<dbReference type="GO" id="GO:0016616">
    <property type="term" value="F:oxidoreductase activity, acting on the CH-OH group of donors, NAD or NADP as acceptor"/>
    <property type="evidence" value="ECO:0007669"/>
    <property type="project" value="TreeGrafter"/>
</dbReference>
<evidence type="ECO:0000256" key="2">
    <source>
        <dbReference type="ARBA" id="ARBA00023002"/>
    </source>
</evidence>
<protein>
    <submittedName>
        <fullName evidence="3">3-oxoacyl-[acyl-carrier protein] reductase</fullName>
    </submittedName>
</protein>
<reference evidence="3 4" key="1">
    <citation type="submission" date="2019-02" db="EMBL/GenBank/DDBJ databases">
        <title>Genomic Encyclopedia of Type Strains, Phase IV (KMG-IV): sequencing the most valuable type-strain genomes for metagenomic binning, comparative biology and taxonomic classification.</title>
        <authorList>
            <person name="Goeker M."/>
        </authorList>
    </citation>
    <scope>NUCLEOTIDE SEQUENCE [LARGE SCALE GENOMIC DNA]</scope>
    <source>
        <strain evidence="3 4">DSM 29486</strain>
    </source>
</reference>
<evidence type="ECO:0000256" key="1">
    <source>
        <dbReference type="ARBA" id="ARBA00006484"/>
    </source>
</evidence>
<dbReference type="RefSeq" id="WP_165388884.1">
    <property type="nucleotide sequence ID" value="NZ_SGXF01000003.1"/>
</dbReference>
<dbReference type="NCBIfam" id="NF005559">
    <property type="entry name" value="PRK07231.1"/>
    <property type="match status" value="1"/>
</dbReference>
<dbReference type="InterPro" id="IPR020904">
    <property type="entry name" value="Sc_DH/Rdtase_CS"/>
</dbReference>
<sequence>MGKLQDKVAIVTGATSGIGTGVMECFLEEGAKVVFCGRREEKGKAIEKELQEKGYDVTFVRADMTDSADVANLFQKTLDTYGKLDILVNNAGVLKSFEIANMDVESDLDQVIGLNLKSYFVATKFAANAMKDGGAIINVASIGGLSGAPHLSSYGATKAGVLSLTRSMAKELAPMNIRTNAICPGTIYSEMMQRDSEFTKATLATIPMGRGGEPREIGTVAVFLASEDSSYVTGTSIVVDGGMTA</sequence>
<proteinExistence type="inferred from homology"/>
<comment type="caution">
    <text evidence="3">The sequence shown here is derived from an EMBL/GenBank/DDBJ whole genome shotgun (WGS) entry which is preliminary data.</text>
</comment>
<dbReference type="PANTHER" id="PTHR42760:SF115">
    <property type="entry name" value="3-OXOACYL-[ACYL-CARRIER-PROTEIN] REDUCTASE FABG"/>
    <property type="match status" value="1"/>
</dbReference>
<dbReference type="FunFam" id="3.40.50.720:FF:000084">
    <property type="entry name" value="Short-chain dehydrogenase reductase"/>
    <property type="match status" value="1"/>
</dbReference>
<name>A0A4Q7PJ08_9FIRM</name>
<keyword evidence="4" id="KW-1185">Reference proteome</keyword>
<dbReference type="CDD" id="cd05233">
    <property type="entry name" value="SDR_c"/>
    <property type="match status" value="1"/>
</dbReference>
<dbReference type="InterPro" id="IPR036291">
    <property type="entry name" value="NAD(P)-bd_dom_sf"/>
</dbReference>
<keyword evidence="2" id="KW-0560">Oxidoreductase</keyword>
<dbReference type="Pfam" id="PF13561">
    <property type="entry name" value="adh_short_C2"/>
    <property type="match status" value="1"/>
</dbReference>
<dbReference type="Proteomes" id="UP000292927">
    <property type="component" value="Unassembled WGS sequence"/>
</dbReference>
<dbReference type="PRINTS" id="PR00081">
    <property type="entry name" value="GDHRDH"/>
</dbReference>
<organism evidence="3 4">
    <name type="scientific">Cuneatibacter caecimuris</name>
    <dbReference type="NCBI Taxonomy" id="1796618"/>
    <lineage>
        <taxon>Bacteria</taxon>
        <taxon>Bacillati</taxon>
        <taxon>Bacillota</taxon>
        <taxon>Clostridia</taxon>
        <taxon>Lachnospirales</taxon>
        <taxon>Lachnospiraceae</taxon>
        <taxon>Cuneatibacter</taxon>
    </lineage>
</organism>
<dbReference type="AlphaFoldDB" id="A0A4Q7PJ08"/>
<evidence type="ECO:0000313" key="3">
    <source>
        <dbReference type="EMBL" id="RZT00587.1"/>
    </source>
</evidence>
<dbReference type="PANTHER" id="PTHR42760">
    <property type="entry name" value="SHORT-CHAIN DEHYDROGENASES/REDUCTASES FAMILY MEMBER"/>
    <property type="match status" value="1"/>
</dbReference>
<evidence type="ECO:0000313" key="4">
    <source>
        <dbReference type="Proteomes" id="UP000292927"/>
    </source>
</evidence>
<dbReference type="Gene3D" id="3.40.50.720">
    <property type="entry name" value="NAD(P)-binding Rossmann-like Domain"/>
    <property type="match status" value="1"/>
</dbReference>
<dbReference type="PROSITE" id="PS00061">
    <property type="entry name" value="ADH_SHORT"/>
    <property type="match status" value="1"/>
</dbReference>